<dbReference type="GO" id="GO:0005524">
    <property type="term" value="F:ATP binding"/>
    <property type="evidence" value="ECO:0007669"/>
    <property type="project" value="UniProtKB-KW"/>
</dbReference>
<comment type="caution">
    <text evidence="12">The sequence shown here is derived from an EMBL/GenBank/DDBJ whole genome shotgun (WGS) entry which is preliminary data.</text>
</comment>
<comment type="cofactor">
    <cofactor evidence="1">
        <name>Zn(2+)</name>
        <dbReference type="ChEBI" id="CHEBI:29105"/>
    </cofactor>
</comment>
<dbReference type="PANTHER" id="PTHR10890">
    <property type="entry name" value="CYSTEINYL-TRNA SYNTHETASE"/>
    <property type="match status" value="1"/>
</dbReference>
<dbReference type="CDD" id="cd00672">
    <property type="entry name" value="CysRS_core"/>
    <property type="match status" value="1"/>
</dbReference>
<proteinExistence type="inferred from homology"/>
<dbReference type="EC" id="6.1.1.16" evidence="2"/>
<evidence type="ECO:0000256" key="2">
    <source>
        <dbReference type="ARBA" id="ARBA00012832"/>
    </source>
</evidence>
<dbReference type="InterPro" id="IPR024909">
    <property type="entry name" value="Cys-tRNA/MSH_ligase"/>
</dbReference>
<feature type="domain" description="tRNA synthetases class I catalytic" evidence="11">
    <location>
        <begin position="58"/>
        <end position="482"/>
    </location>
</feature>
<dbReference type="InterPro" id="IPR014729">
    <property type="entry name" value="Rossmann-like_a/b/a_fold"/>
</dbReference>
<evidence type="ECO:0000256" key="1">
    <source>
        <dbReference type="ARBA" id="ARBA00001947"/>
    </source>
</evidence>
<evidence type="ECO:0000256" key="6">
    <source>
        <dbReference type="ARBA" id="ARBA00022833"/>
    </source>
</evidence>
<dbReference type="InterPro" id="IPR015803">
    <property type="entry name" value="Cys-tRNA-ligase"/>
</dbReference>
<evidence type="ECO:0000256" key="3">
    <source>
        <dbReference type="ARBA" id="ARBA00022598"/>
    </source>
</evidence>
<keyword evidence="4" id="KW-0479">Metal-binding</keyword>
<protein>
    <recommendedName>
        <fullName evidence="2">cysteine--tRNA ligase</fullName>
        <ecNumber evidence="2">6.1.1.16</ecNumber>
    </recommendedName>
    <alternativeName>
        <fullName evidence="10">Cysteinyl-tRNA synthetase</fullName>
    </alternativeName>
</protein>
<evidence type="ECO:0000313" key="12">
    <source>
        <dbReference type="EMBL" id="ONH71943.1"/>
    </source>
</evidence>
<evidence type="ECO:0000256" key="8">
    <source>
        <dbReference type="ARBA" id="ARBA00022917"/>
    </source>
</evidence>
<keyword evidence="7" id="KW-0067">ATP-binding</keyword>
<dbReference type="Gene3D" id="3.40.50.620">
    <property type="entry name" value="HUPs"/>
    <property type="match status" value="2"/>
</dbReference>
<dbReference type="NCBIfam" id="TIGR00435">
    <property type="entry name" value="cysS"/>
    <property type="match status" value="1"/>
</dbReference>
<keyword evidence="3 12" id="KW-0436">Ligase</keyword>
<dbReference type="Proteomes" id="UP000189274">
    <property type="component" value="Unassembled WGS sequence"/>
</dbReference>
<dbReference type="VEuPathDB" id="FungiDB:C5L36_0A01120"/>
<dbReference type="EMBL" id="MQVM01000026">
    <property type="protein sequence ID" value="ONH71943.1"/>
    <property type="molecule type" value="Genomic_DNA"/>
</dbReference>
<dbReference type="SUPFAM" id="SSF47323">
    <property type="entry name" value="Anticodon-binding domain of a subclass of class I aminoacyl-tRNA synthetases"/>
    <property type="match status" value="1"/>
</dbReference>
<evidence type="ECO:0000256" key="10">
    <source>
        <dbReference type="ARBA" id="ARBA00031499"/>
    </source>
</evidence>
<evidence type="ECO:0000256" key="7">
    <source>
        <dbReference type="ARBA" id="ARBA00022840"/>
    </source>
</evidence>
<dbReference type="SUPFAM" id="SSF52374">
    <property type="entry name" value="Nucleotidylyl transferase"/>
    <property type="match status" value="1"/>
</dbReference>
<evidence type="ECO:0000256" key="9">
    <source>
        <dbReference type="ARBA" id="ARBA00023146"/>
    </source>
</evidence>
<keyword evidence="9" id="KW-0030">Aminoacyl-tRNA synthetase</keyword>
<dbReference type="GO" id="GO:0004817">
    <property type="term" value="F:cysteine-tRNA ligase activity"/>
    <property type="evidence" value="ECO:0007669"/>
    <property type="project" value="UniProtKB-EC"/>
</dbReference>
<evidence type="ECO:0000256" key="4">
    <source>
        <dbReference type="ARBA" id="ARBA00022723"/>
    </source>
</evidence>
<keyword evidence="6" id="KW-0862">Zinc</keyword>
<sequence>MAPLLGRHLQRINFILSIRRAMSSEANTTKWYPPVTKDANSRPVLKLYNTLTHSKVEFVPEEAGKIKWYSCGPTVYNPSHMGHARNYVSIDINRRILQDYFNYDILFIQNVTDIDDKIIIKARQEYLFEKFVNKFDCKVTTELKERTEQSVSEYVKKNLPEFEKTGDILNSFNKWASTLNLKEIGLEKPKFPMHVKAVNLAISAINNDKIDFDKFVNSVKDVVVLSLDKEFGHEVTDPNIFRKCSSYWERQFDLDMEKLNVLKPSIVTRVSEYIPEIIEFVDKIVKRGYAYVTSDGSVYFNTSRFDKDEKHQYAKCQPWSKGDMELLEDGEGSLTNEKSIENKLNSSDFALWKSSKSGEPFWDSPWGQGRPGWHIECSVMGSDFVGEKMDIHSGGIDLAFPHHDNEMAQSEAHYDCQQWVNYFLHTGHLHIEGQKMSKSLKNFITIDEALEKYSARELRLIFSLVQWNNPLDFKESLLNEAKSIESTFDKFFSKMRALARDNEEKLAKGEIVSKKFGALEKKLLKDFEASKDKFHASLCDNLATPMAIRNLGEVINNCNIYISESGSALKVDLLVEIVKYITKMLEMFGFEVRGDRMGWTEVARAGTQSTVGSGGHSGGDSFNREDVCMPFVKVLSGFRDVVRETCIKNEEGGAKKLLEKCDSVRDGDLLRLGVALDDRGDGQGALVKFLNDSERDELLKQQAEREAVLAEKAAKKAAAAKAAFEKEKLRLERGKVPPKEMFQTDEMRQMYSAWDEEGLPLRTVDGEDVSKSARKKLAKQQLAQTKLHKEYLDSLNK</sequence>
<accession>A0A1V2LIP3</accession>
<name>A0A1V2LIP3_PICKU</name>
<evidence type="ECO:0000259" key="11">
    <source>
        <dbReference type="Pfam" id="PF01406"/>
    </source>
</evidence>
<dbReference type="PANTHER" id="PTHR10890:SF3">
    <property type="entry name" value="CYSTEINE--TRNA LIGASE, CYTOPLASMIC"/>
    <property type="match status" value="1"/>
</dbReference>
<gene>
    <name evidence="12" type="ORF">BOH78_4164</name>
</gene>
<dbReference type="GO" id="GO:0046872">
    <property type="term" value="F:metal ion binding"/>
    <property type="evidence" value="ECO:0007669"/>
    <property type="project" value="UniProtKB-KW"/>
</dbReference>
<reference evidence="13" key="1">
    <citation type="journal article" date="2017" name="Genome Announc.">
        <title>Genome sequences of Cyberlindnera fabianii 65, Pichia kudriavzevii 129, and Saccharomyces cerevisiae 131 isolated from fermented masau fruits in Zimbabwe.</title>
        <authorList>
            <person name="van Rijswijck I.M.H."/>
            <person name="Derks M.F.L."/>
            <person name="Abee T."/>
            <person name="de Ridder D."/>
            <person name="Smid E.J."/>
        </authorList>
    </citation>
    <scope>NUCLEOTIDE SEQUENCE [LARGE SCALE GENOMIC DNA]</scope>
    <source>
        <strain evidence="13">129</strain>
    </source>
</reference>
<dbReference type="GO" id="GO:0005737">
    <property type="term" value="C:cytoplasm"/>
    <property type="evidence" value="ECO:0007669"/>
    <property type="project" value="TreeGrafter"/>
</dbReference>
<organism evidence="12 13">
    <name type="scientific">Pichia kudriavzevii</name>
    <name type="common">Yeast</name>
    <name type="synonym">Issatchenkia orientalis</name>
    <dbReference type="NCBI Taxonomy" id="4909"/>
    <lineage>
        <taxon>Eukaryota</taxon>
        <taxon>Fungi</taxon>
        <taxon>Dikarya</taxon>
        <taxon>Ascomycota</taxon>
        <taxon>Saccharomycotina</taxon>
        <taxon>Pichiomycetes</taxon>
        <taxon>Pichiales</taxon>
        <taxon>Pichiaceae</taxon>
        <taxon>Pichia</taxon>
    </lineage>
</organism>
<dbReference type="GO" id="GO:0006423">
    <property type="term" value="P:cysteinyl-tRNA aminoacylation"/>
    <property type="evidence" value="ECO:0007669"/>
    <property type="project" value="InterPro"/>
</dbReference>
<keyword evidence="5" id="KW-0547">Nucleotide-binding</keyword>
<evidence type="ECO:0000256" key="5">
    <source>
        <dbReference type="ARBA" id="ARBA00022741"/>
    </source>
</evidence>
<dbReference type="AlphaFoldDB" id="A0A1V2LIP3"/>
<dbReference type="HAMAP" id="MF_00041">
    <property type="entry name" value="Cys_tRNA_synth"/>
    <property type="match status" value="1"/>
</dbReference>
<dbReference type="Pfam" id="PF01406">
    <property type="entry name" value="tRNA-synt_1e"/>
    <property type="match status" value="1"/>
</dbReference>
<dbReference type="InterPro" id="IPR032678">
    <property type="entry name" value="tRNA-synt_1_cat_dom"/>
</dbReference>
<dbReference type="InterPro" id="IPR009080">
    <property type="entry name" value="tRNAsynth_Ia_anticodon-bd"/>
</dbReference>
<keyword evidence="8" id="KW-0648">Protein biosynthesis</keyword>
<dbReference type="PRINTS" id="PR00983">
    <property type="entry name" value="TRNASYNTHCYS"/>
</dbReference>
<evidence type="ECO:0000313" key="13">
    <source>
        <dbReference type="Proteomes" id="UP000189274"/>
    </source>
</evidence>